<evidence type="ECO:0000256" key="1">
    <source>
        <dbReference type="SAM" id="MobiDB-lite"/>
    </source>
</evidence>
<dbReference type="PANTHER" id="PTHR33375">
    <property type="entry name" value="CHROMOSOME-PARTITIONING PROTEIN PARB-RELATED"/>
    <property type="match status" value="1"/>
</dbReference>
<gene>
    <name evidence="2" type="ORF">FHX71_001574</name>
</gene>
<protein>
    <submittedName>
        <fullName evidence="2">ParB family chromosome partitioning protein</fullName>
    </submittedName>
</protein>
<feature type="compositionally biased region" description="Low complexity" evidence="1">
    <location>
        <begin position="535"/>
        <end position="559"/>
    </location>
</feature>
<dbReference type="GO" id="GO:0007059">
    <property type="term" value="P:chromosome segregation"/>
    <property type="evidence" value="ECO:0007669"/>
    <property type="project" value="TreeGrafter"/>
</dbReference>
<organism evidence="2 3">
    <name type="scientific">Promicromonospora sukumoe</name>
    <dbReference type="NCBI Taxonomy" id="88382"/>
    <lineage>
        <taxon>Bacteria</taxon>
        <taxon>Bacillati</taxon>
        <taxon>Actinomycetota</taxon>
        <taxon>Actinomycetes</taxon>
        <taxon>Micrococcales</taxon>
        <taxon>Promicromonosporaceae</taxon>
        <taxon>Promicromonospora</taxon>
    </lineage>
</organism>
<dbReference type="InterPro" id="IPR036086">
    <property type="entry name" value="ParB/Sulfiredoxin_sf"/>
</dbReference>
<reference evidence="2 3" key="1">
    <citation type="submission" date="2020-07" db="EMBL/GenBank/DDBJ databases">
        <title>Sequencing the genomes of 1000 actinobacteria strains.</title>
        <authorList>
            <person name="Klenk H.-P."/>
        </authorList>
    </citation>
    <scope>NUCLEOTIDE SEQUENCE [LARGE SCALE GENOMIC DNA]</scope>
    <source>
        <strain evidence="2 3">DSM 44121</strain>
    </source>
</reference>
<dbReference type="EMBL" id="JACGWV010000001">
    <property type="protein sequence ID" value="MBA8807632.1"/>
    <property type="molecule type" value="Genomic_DNA"/>
</dbReference>
<accession>A0A7W3J799</accession>
<proteinExistence type="predicted"/>
<dbReference type="SUPFAM" id="SSF110849">
    <property type="entry name" value="ParB/Sulfiredoxin"/>
    <property type="match status" value="1"/>
</dbReference>
<dbReference type="Proteomes" id="UP000540568">
    <property type="component" value="Unassembled WGS sequence"/>
</dbReference>
<dbReference type="AlphaFoldDB" id="A0A7W3J799"/>
<evidence type="ECO:0000313" key="3">
    <source>
        <dbReference type="Proteomes" id="UP000540568"/>
    </source>
</evidence>
<comment type="caution">
    <text evidence="2">The sequence shown here is derived from an EMBL/GenBank/DDBJ whole genome shotgun (WGS) entry which is preliminary data.</text>
</comment>
<dbReference type="RefSeq" id="WP_182615174.1">
    <property type="nucleotide sequence ID" value="NZ_BAAATF010000007.1"/>
</dbReference>
<evidence type="ECO:0000313" key="2">
    <source>
        <dbReference type="EMBL" id="MBA8807632.1"/>
    </source>
</evidence>
<name>A0A7W3J799_9MICO</name>
<dbReference type="GO" id="GO:0005694">
    <property type="term" value="C:chromosome"/>
    <property type="evidence" value="ECO:0007669"/>
    <property type="project" value="TreeGrafter"/>
</dbReference>
<dbReference type="PANTHER" id="PTHR33375:SF1">
    <property type="entry name" value="CHROMOSOME-PARTITIONING PROTEIN PARB-RELATED"/>
    <property type="match status" value="1"/>
</dbReference>
<dbReference type="InterPro" id="IPR050336">
    <property type="entry name" value="Chromosome_partition/occlusion"/>
</dbReference>
<sequence length="594" mass="63404">MSVQIENKNAEKVAGNAFEKAELRYVDPRTVKFGTNVRSDVEKTIDVDFVDSIRDLGVRVPPPVYEDQDGTLTLVDGGARRTWGAIKAGLALYPVIVVPSSNGSSALDRLVNQFHENDQRAGINDADRTAGYQQMALFGATAAQIAKRTKTTTAKVKAALGVAESKTARAAQVKYDLTIDQAATLTEFVDHPKIVAKLTEVATSNPGQFAHEAQRQRDTLQRVQELAQARQALREAGVREIPNPGYGNKKITRLGDLADAQGNRLTEETHRTCPGHAAYLDEYSRSKVAYVCTDPRANKHAKDGRVLGVPLSGKEKAERDAVREFNPRWESATDVRRKWLADFAKKTTAPKGADEFIAMSVLQEGGSLDKAGNTGHAMAAEWLGIKNAGYGARTAIGEMIAKAAKAGRPGRVQRITLVLALAAIEARTSKATWRSTREARYFLALRDFGYDLDKVEEIAAGLRTAIPDDRTLQSAEANDAPKTSAPVKAATASVSADAATKATSQSAGQVAAKPANDGPARATSAKAKNAEKAQPARSPRKAATTTASTTPEANPSPTAQGAAKQEPVKAQRPAVKPQEQKTASVPQPAAAGSL</sequence>
<keyword evidence="3" id="KW-1185">Reference proteome</keyword>
<dbReference type="CDD" id="cd16387">
    <property type="entry name" value="ParB_N_Srx"/>
    <property type="match status" value="1"/>
</dbReference>
<dbReference type="SUPFAM" id="SSF109709">
    <property type="entry name" value="KorB DNA-binding domain-like"/>
    <property type="match status" value="1"/>
</dbReference>
<feature type="region of interest" description="Disordered" evidence="1">
    <location>
        <begin position="502"/>
        <end position="594"/>
    </location>
</feature>